<dbReference type="EC" id="2.6.1.42" evidence="11"/>
<comment type="cofactor">
    <cofactor evidence="1 10">
        <name>pyridoxal 5'-phosphate</name>
        <dbReference type="ChEBI" id="CHEBI:597326"/>
    </cofactor>
</comment>
<evidence type="ECO:0000256" key="3">
    <source>
        <dbReference type="ARBA" id="ARBA00022576"/>
    </source>
</evidence>
<evidence type="ECO:0000313" key="13">
    <source>
        <dbReference type="Proteomes" id="UP000285301"/>
    </source>
</evidence>
<dbReference type="GO" id="GO:0005739">
    <property type="term" value="C:mitochondrion"/>
    <property type="evidence" value="ECO:0007669"/>
    <property type="project" value="TreeGrafter"/>
</dbReference>
<comment type="caution">
    <text evidence="12">The sequence shown here is derived from an EMBL/GenBank/DDBJ whole genome shotgun (WGS) entry which is preliminary data.</text>
</comment>
<dbReference type="GO" id="GO:0009098">
    <property type="term" value="P:L-leucine biosynthetic process"/>
    <property type="evidence" value="ECO:0007669"/>
    <property type="project" value="TreeGrafter"/>
</dbReference>
<feature type="non-terminal residue" evidence="12">
    <location>
        <position position="422"/>
    </location>
</feature>
<reference evidence="12 13" key="1">
    <citation type="journal article" date="2018" name="Gigascience">
        <title>Genomes of trombidid mites reveal novel predicted allergens and laterally-transferred genes associated with secondary metabolism.</title>
        <authorList>
            <person name="Dong X."/>
            <person name="Chaisiri K."/>
            <person name="Xia D."/>
            <person name="Armstrong S.D."/>
            <person name="Fang Y."/>
            <person name="Donnelly M.J."/>
            <person name="Kadowaki T."/>
            <person name="McGarry J.W."/>
            <person name="Darby A.C."/>
            <person name="Makepeace B.L."/>
        </authorList>
    </citation>
    <scope>NUCLEOTIDE SEQUENCE [LARGE SCALE GENOMIC DNA]</scope>
    <source>
        <strain evidence="12">UoL-WK</strain>
    </source>
</reference>
<dbReference type="FunFam" id="3.30.470.10:FF:000002">
    <property type="entry name" value="Branched-chain-amino-acid aminotransferase"/>
    <property type="match status" value="1"/>
</dbReference>
<dbReference type="InterPro" id="IPR001544">
    <property type="entry name" value="Aminotrans_IV"/>
</dbReference>
<evidence type="ECO:0000256" key="8">
    <source>
        <dbReference type="PIRSR" id="PIRSR006468-1"/>
    </source>
</evidence>
<protein>
    <recommendedName>
        <fullName evidence="11">Branched-chain-amino-acid aminotransferase</fullName>
        <ecNumber evidence="11">2.6.1.42</ecNumber>
    </recommendedName>
</protein>
<evidence type="ECO:0000256" key="9">
    <source>
        <dbReference type="RuleBase" id="RU004106"/>
    </source>
</evidence>
<dbReference type="GO" id="GO:0052654">
    <property type="term" value="F:L-leucine-2-oxoglutarate transaminase activity"/>
    <property type="evidence" value="ECO:0007669"/>
    <property type="project" value="RHEA"/>
</dbReference>
<keyword evidence="4 11" id="KW-0028">Amino-acid biosynthesis</keyword>
<dbReference type="NCBIfam" id="NF009897">
    <property type="entry name" value="PRK13357.1"/>
    <property type="match status" value="1"/>
</dbReference>
<dbReference type="InterPro" id="IPR043131">
    <property type="entry name" value="BCAT-like_N"/>
</dbReference>
<organism evidence="12 13">
    <name type="scientific">Dinothrombium tinctorium</name>
    <dbReference type="NCBI Taxonomy" id="1965070"/>
    <lineage>
        <taxon>Eukaryota</taxon>
        <taxon>Metazoa</taxon>
        <taxon>Ecdysozoa</taxon>
        <taxon>Arthropoda</taxon>
        <taxon>Chelicerata</taxon>
        <taxon>Arachnida</taxon>
        <taxon>Acari</taxon>
        <taxon>Acariformes</taxon>
        <taxon>Trombidiformes</taxon>
        <taxon>Prostigmata</taxon>
        <taxon>Anystina</taxon>
        <taxon>Parasitengona</taxon>
        <taxon>Trombidioidea</taxon>
        <taxon>Trombidiidae</taxon>
        <taxon>Dinothrombium</taxon>
    </lineage>
</organism>
<comment type="catalytic activity">
    <reaction evidence="11">
        <text>L-valine + 2-oxoglutarate = 3-methyl-2-oxobutanoate + L-glutamate</text>
        <dbReference type="Rhea" id="RHEA:24813"/>
        <dbReference type="ChEBI" id="CHEBI:11851"/>
        <dbReference type="ChEBI" id="CHEBI:16810"/>
        <dbReference type="ChEBI" id="CHEBI:29985"/>
        <dbReference type="ChEBI" id="CHEBI:57762"/>
        <dbReference type="EC" id="2.6.1.42"/>
    </reaction>
</comment>
<dbReference type="InterPro" id="IPR018300">
    <property type="entry name" value="Aminotrans_IV_CS"/>
</dbReference>
<evidence type="ECO:0000256" key="6">
    <source>
        <dbReference type="ARBA" id="ARBA00022898"/>
    </source>
</evidence>
<dbReference type="InterPro" id="IPR036038">
    <property type="entry name" value="Aminotransferase-like"/>
</dbReference>
<dbReference type="PROSITE" id="PS00770">
    <property type="entry name" value="AA_TRANSFER_CLASS_4"/>
    <property type="match status" value="1"/>
</dbReference>
<accession>A0A443QFH4</accession>
<dbReference type="AlphaFoldDB" id="A0A443QFH4"/>
<dbReference type="GO" id="GO:0052656">
    <property type="term" value="F:L-isoleucine-2-oxoglutarate transaminase activity"/>
    <property type="evidence" value="ECO:0007669"/>
    <property type="project" value="RHEA"/>
</dbReference>
<evidence type="ECO:0000313" key="12">
    <source>
        <dbReference type="EMBL" id="RWS01783.1"/>
    </source>
</evidence>
<evidence type="ECO:0000256" key="7">
    <source>
        <dbReference type="ARBA" id="ARBA00023304"/>
    </source>
</evidence>
<dbReference type="Gene3D" id="3.20.10.10">
    <property type="entry name" value="D-amino Acid Aminotransferase, subunit A, domain 2"/>
    <property type="match status" value="1"/>
</dbReference>
<comment type="similarity">
    <text evidence="2 9">Belongs to the class-IV pyridoxal-phosphate-dependent aminotransferase family.</text>
</comment>
<dbReference type="Gene3D" id="3.30.470.10">
    <property type="match status" value="1"/>
</dbReference>
<dbReference type="GO" id="GO:0009099">
    <property type="term" value="P:L-valine biosynthetic process"/>
    <property type="evidence" value="ECO:0007669"/>
    <property type="project" value="TreeGrafter"/>
</dbReference>
<dbReference type="SUPFAM" id="SSF56752">
    <property type="entry name" value="D-aminoacid aminotransferase-like PLP-dependent enzymes"/>
    <property type="match status" value="1"/>
</dbReference>
<dbReference type="STRING" id="1965070.A0A443QFH4"/>
<keyword evidence="7 11" id="KW-0100">Branched-chain amino acid biosynthesis</keyword>
<evidence type="ECO:0000256" key="4">
    <source>
        <dbReference type="ARBA" id="ARBA00022605"/>
    </source>
</evidence>
<dbReference type="InterPro" id="IPR005786">
    <property type="entry name" value="B_amino_transII"/>
</dbReference>
<dbReference type="CDD" id="cd01557">
    <property type="entry name" value="BCAT_beta_family"/>
    <property type="match status" value="1"/>
</dbReference>
<dbReference type="InterPro" id="IPR043132">
    <property type="entry name" value="BCAT-like_C"/>
</dbReference>
<name>A0A443QFH4_9ACAR</name>
<dbReference type="PANTHER" id="PTHR11825">
    <property type="entry name" value="SUBGROUP IIII AMINOTRANSFERASE"/>
    <property type="match status" value="1"/>
</dbReference>
<dbReference type="GO" id="GO:0052655">
    <property type="term" value="F:L-valine-2-oxoglutarate transaminase activity"/>
    <property type="evidence" value="ECO:0007669"/>
    <property type="project" value="RHEA"/>
</dbReference>
<evidence type="ECO:0000256" key="1">
    <source>
        <dbReference type="ARBA" id="ARBA00001933"/>
    </source>
</evidence>
<dbReference type="InterPro" id="IPR033939">
    <property type="entry name" value="BCAT_family"/>
</dbReference>
<gene>
    <name evidence="12" type="ORF">B4U79_06867</name>
</gene>
<evidence type="ECO:0000256" key="10">
    <source>
        <dbReference type="RuleBase" id="RU004516"/>
    </source>
</evidence>
<dbReference type="NCBIfam" id="TIGR01123">
    <property type="entry name" value="ilvE_II"/>
    <property type="match status" value="1"/>
</dbReference>
<keyword evidence="6 10" id="KW-0663">Pyridoxal phosphate</keyword>
<comment type="catalytic activity">
    <reaction evidence="11">
        <text>L-isoleucine + 2-oxoglutarate = (S)-3-methyl-2-oxopentanoate + L-glutamate</text>
        <dbReference type="Rhea" id="RHEA:24801"/>
        <dbReference type="ChEBI" id="CHEBI:16810"/>
        <dbReference type="ChEBI" id="CHEBI:29985"/>
        <dbReference type="ChEBI" id="CHEBI:35146"/>
        <dbReference type="ChEBI" id="CHEBI:58045"/>
        <dbReference type="EC" id="2.6.1.42"/>
    </reaction>
</comment>
<dbReference type="Pfam" id="PF01063">
    <property type="entry name" value="Aminotran_4"/>
    <property type="match status" value="1"/>
</dbReference>
<dbReference type="Proteomes" id="UP000285301">
    <property type="component" value="Unassembled WGS sequence"/>
</dbReference>
<proteinExistence type="inferred from homology"/>
<dbReference type="FunFam" id="3.20.10.10:FF:000004">
    <property type="entry name" value="Branched-chain-amino-acid aminotransferase"/>
    <property type="match status" value="1"/>
</dbReference>
<keyword evidence="3 11" id="KW-0032">Aminotransferase</keyword>
<dbReference type="PANTHER" id="PTHR11825:SF44">
    <property type="entry name" value="BRANCHED-CHAIN-AMINO-ACID AMINOTRANSFERASE"/>
    <property type="match status" value="1"/>
</dbReference>
<evidence type="ECO:0000256" key="5">
    <source>
        <dbReference type="ARBA" id="ARBA00022679"/>
    </source>
</evidence>
<feature type="modified residue" description="N6-(pyridoxal phosphate)lysine" evidence="8">
    <location>
        <position position="206"/>
    </location>
</feature>
<sequence length="422" mass="48066">MFASNKIKYSQLEIELCDERQKKSKPDSRSLVFGQNFTDHMLEVKWFANKGWQKPKISPIHNFNFHPAAKVLHYALELFEGMKAYRGFDNKIRLFRPDLNMQRMLSSAKRLGFPLFESNEFLECIKKLIEVEADWVPDSTEFASLYIRPTLIGVEGALGVSNSKECLLYVILSPVGSYFSTGAKPVKLYADPKYIRAWPGGSGNHKLGSNYAPTILAQKVAEAKDCQQVLWLYGEDHQLTEVGTMNIFVYMINEAGEKELITPPLSDGIILPGVTRISLLELARQWNEFKVSERRITMKEIIKALNEKRLLEIFGSGTACVVCPVGSIHYLNKDLVIPTMDHKEPLNSRFLKSLIDIQYGKISHPWAVPVEIETENEKKERVPNRQIPYGKRAGLAHDKKLGKVVTVFMPFRFLSSSLHILM</sequence>
<keyword evidence="13" id="KW-1185">Reference proteome</keyword>
<keyword evidence="5 11" id="KW-0808">Transferase</keyword>
<dbReference type="OrthoDB" id="1732691at2759"/>
<evidence type="ECO:0000256" key="11">
    <source>
        <dbReference type="RuleBase" id="RU004517"/>
    </source>
</evidence>
<evidence type="ECO:0000256" key="2">
    <source>
        <dbReference type="ARBA" id="ARBA00009320"/>
    </source>
</evidence>
<dbReference type="EMBL" id="NCKU01008631">
    <property type="protein sequence ID" value="RWS01783.1"/>
    <property type="molecule type" value="Genomic_DNA"/>
</dbReference>
<dbReference type="PIRSF" id="PIRSF006468">
    <property type="entry name" value="BCAT1"/>
    <property type="match status" value="1"/>
</dbReference>
<comment type="catalytic activity">
    <reaction evidence="11">
        <text>L-leucine + 2-oxoglutarate = 4-methyl-2-oxopentanoate + L-glutamate</text>
        <dbReference type="Rhea" id="RHEA:18321"/>
        <dbReference type="ChEBI" id="CHEBI:16810"/>
        <dbReference type="ChEBI" id="CHEBI:17865"/>
        <dbReference type="ChEBI" id="CHEBI:29985"/>
        <dbReference type="ChEBI" id="CHEBI:57427"/>
        <dbReference type="EC" id="2.6.1.42"/>
    </reaction>
</comment>